<evidence type="ECO:0000313" key="2">
    <source>
        <dbReference type="EMBL" id="MFB9887167.1"/>
    </source>
</evidence>
<organism evidence="2 3">
    <name type="scientific">Balneatrix alpica</name>
    <dbReference type="NCBI Taxonomy" id="75684"/>
    <lineage>
        <taxon>Bacteria</taxon>
        <taxon>Pseudomonadati</taxon>
        <taxon>Pseudomonadota</taxon>
        <taxon>Gammaproteobacteria</taxon>
        <taxon>Oceanospirillales</taxon>
        <taxon>Balneatrichaceae</taxon>
        <taxon>Balneatrix</taxon>
    </lineage>
</organism>
<protein>
    <submittedName>
        <fullName evidence="2">Uncharacterized protein</fullName>
    </submittedName>
</protein>
<dbReference type="EMBL" id="JBHLZN010000004">
    <property type="protein sequence ID" value="MFB9887167.1"/>
    <property type="molecule type" value="Genomic_DNA"/>
</dbReference>
<keyword evidence="3" id="KW-1185">Reference proteome</keyword>
<dbReference type="Proteomes" id="UP001589628">
    <property type="component" value="Unassembled WGS sequence"/>
</dbReference>
<feature type="coiled-coil region" evidence="1">
    <location>
        <begin position="3"/>
        <end position="30"/>
    </location>
</feature>
<reference evidence="2 3" key="1">
    <citation type="submission" date="2024-09" db="EMBL/GenBank/DDBJ databases">
        <authorList>
            <person name="Sun Q."/>
            <person name="Mori K."/>
        </authorList>
    </citation>
    <scope>NUCLEOTIDE SEQUENCE [LARGE SCALE GENOMIC DNA]</scope>
    <source>
        <strain evidence="2 3">ATCC 51285</strain>
    </source>
</reference>
<comment type="caution">
    <text evidence="2">The sequence shown here is derived from an EMBL/GenBank/DDBJ whole genome shotgun (WGS) entry which is preliminary data.</text>
</comment>
<evidence type="ECO:0000256" key="1">
    <source>
        <dbReference type="SAM" id="Coils"/>
    </source>
</evidence>
<gene>
    <name evidence="2" type="ORF">ACFFLH_12175</name>
</gene>
<name>A0ABV5ZD13_9GAMM</name>
<proteinExistence type="predicted"/>
<accession>A0ABV5ZD13</accession>
<evidence type="ECO:0000313" key="3">
    <source>
        <dbReference type="Proteomes" id="UP001589628"/>
    </source>
</evidence>
<dbReference type="RefSeq" id="WP_027314236.1">
    <property type="nucleotide sequence ID" value="NZ_JAUESS010000004.1"/>
</dbReference>
<keyword evidence="1" id="KW-0175">Coiled coil</keyword>
<sequence>MQYQELMDRLSAVEGELQLLAEAIRKLSTDTEEAFFLEMHAGQLEHCSKEVQKTQKLLASFRRASPEG</sequence>